<evidence type="ECO:0000256" key="1">
    <source>
        <dbReference type="SAM" id="Phobius"/>
    </source>
</evidence>
<evidence type="ECO:0008006" key="4">
    <source>
        <dbReference type="Google" id="ProtNLM"/>
    </source>
</evidence>
<evidence type="ECO:0000313" key="3">
    <source>
        <dbReference type="Proteomes" id="UP000178735"/>
    </source>
</evidence>
<sequence>MNATEAGEGNYKLQILQLITLCLALFVTVACREGGITSTAREYEALAADIEAVEYAPTPVTGPNQAISFNYTLKNDVNSVMIKIYDTEGAIIKNLEDLPIKKSAAPYAGIKWNLTDFRGSAVANGQYIYKLIYKKGENEYYKQGKLAVQR</sequence>
<dbReference type="Gene3D" id="2.60.40.4070">
    <property type="match status" value="1"/>
</dbReference>
<protein>
    <recommendedName>
        <fullName evidence="4">FlgD Ig-like domain-containing protein</fullName>
    </recommendedName>
</protein>
<evidence type="ECO:0000313" key="2">
    <source>
        <dbReference type="EMBL" id="OGM08327.1"/>
    </source>
</evidence>
<comment type="caution">
    <text evidence="2">The sequence shown here is derived from an EMBL/GenBank/DDBJ whole genome shotgun (WGS) entry which is preliminary data.</text>
</comment>
<keyword evidence="1" id="KW-0812">Transmembrane</keyword>
<keyword evidence="1" id="KW-0472">Membrane</keyword>
<dbReference type="AlphaFoldDB" id="A0A1F7X000"/>
<dbReference type="Proteomes" id="UP000178735">
    <property type="component" value="Unassembled WGS sequence"/>
</dbReference>
<gene>
    <name evidence="2" type="ORF">A2008_10535</name>
</gene>
<reference evidence="2 3" key="1">
    <citation type="journal article" date="2016" name="Nat. Commun.">
        <title>Thousands of microbial genomes shed light on interconnected biogeochemical processes in an aquifer system.</title>
        <authorList>
            <person name="Anantharaman K."/>
            <person name="Brown C.T."/>
            <person name="Hug L.A."/>
            <person name="Sharon I."/>
            <person name="Castelle C.J."/>
            <person name="Probst A.J."/>
            <person name="Thomas B.C."/>
            <person name="Singh A."/>
            <person name="Wilkins M.J."/>
            <person name="Karaoz U."/>
            <person name="Brodie E.L."/>
            <person name="Williams K.H."/>
            <person name="Hubbard S.S."/>
            <person name="Banfield J.F."/>
        </authorList>
    </citation>
    <scope>NUCLEOTIDE SEQUENCE [LARGE SCALE GENOMIC DNA]</scope>
</reference>
<name>A0A1F7X000_9BACT</name>
<keyword evidence="1" id="KW-1133">Transmembrane helix</keyword>
<dbReference type="STRING" id="1817813.A2008_10535"/>
<proteinExistence type="predicted"/>
<accession>A0A1F7X000</accession>
<dbReference type="EMBL" id="MGFH01000018">
    <property type="protein sequence ID" value="OGM08327.1"/>
    <property type="molecule type" value="Genomic_DNA"/>
</dbReference>
<feature type="transmembrane region" description="Helical" evidence="1">
    <location>
        <begin position="12"/>
        <end position="31"/>
    </location>
</feature>
<organism evidence="2 3">
    <name type="scientific">Candidatus Wallbacteria bacterium GWC2_49_35</name>
    <dbReference type="NCBI Taxonomy" id="1817813"/>
    <lineage>
        <taxon>Bacteria</taxon>
        <taxon>Candidatus Walliibacteriota</taxon>
    </lineage>
</organism>